<feature type="compositionally biased region" description="Basic and acidic residues" evidence="4">
    <location>
        <begin position="293"/>
        <end position="315"/>
    </location>
</feature>
<accession>L8GG73</accession>
<evidence type="ECO:0000256" key="2">
    <source>
        <dbReference type="PROSITE-ProRule" id="PRU00192"/>
    </source>
</evidence>
<feature type="compositionally biased region" description="Low complexity" evidence="4">
    <location>
        <begin position="1218"/>
        <end position="1258"/>
    </location>
</feature>
<keyword evidence="3" id="KW-0175">Coiled coil</keyword>
<dbReference type="Proteomes" id="UP000011083">
    <property type="component" value="Unassembled WGS sequence"/>
</dbReference>
<feature type="coiled-coil region" evidence="3">
    <location>
        <begin position="625"/>
        <end position="652"/>
    </location>
</feature>
<feature type="compositionally biased region" description="Acidic residues" evidence="4">
    <location>
        <begin position="18"/>
        <end position="27"/>
    </location>
</feature>
<evidence type="ECO:0000256" key="1">
    <source>
        <dbReference type="ARBA" id="ARBA00022443"/>
    </source>
</evidence>
<evidence type="ECO:0000313" key="6">
    <source>
        <dbReference type="EMBL" id="ELR11171.1"/>
    </source>
</evidence>
<reference evidence="6 7" key="1">
    <citation type="journal article" date="2013" name="Genome Biol.">
        <title>Genome of Acanthamoeba castellanii highlights extensive lateral gene transfer and early evolution of tyrosine kinase signaling.</title>
        <authorList>
            <person name="Clarke M."/>
            <person name="Lohan A.J."/>
            <person name="Liu B."/>
            <person name="Lagkouvardos I."/>
            <person name="Roy S."/>
            <person name="Zafar N."/>
            <person name="Bertelli C."/>
            <person name="Schilde C."/>
            <person name="Kianianmomeni A."/>
            <person name="Burglin T.R."/>
            <person name="Frech C."/>
            <person name="Turcotte B."/>
            <person name="Kopec K.O."/>
            <person name="Synnott J.M."/>
            <person name="Choo C."/>
            <person name="Paponov I."/>
            <person name="Finkler A."/>
            <person name="Soon Heng Tan C."/>
            <person name="Hutchins A.P."/>
            <person name="Weinmeier T."/>
            <person name="Rattei T."/>
            <person name="Chu J.S."/>
            <person name="Gimenez G."/>
            <person name="Irimia M."/>
            <person name="Rigden D.J."/>
            <person name="Fitzpatrick D.A."/>
            <person name="Lorenzo-Morales J."/>
            <person name="Bateman A."/>
            <person name="Chiu C.H."/>
            <person name="Tang P."/>
            <person name="Hegemann P."/>
            <person name="Fromm H."/>
            <person name="Raoult D."/>
            <person name="Greub G."/>
            <person name="Miranda-Saavedra D."/>
            <person name="Chen N."/>
            <person name="Nash P."/>
            <person name="Ginger M.L."/>
            <person name="Horn M."/>
            <person name="Schaap P."/>
            <person name="Caler L."/>
            <person name="Loftus B."/>
        </authorList>
    </citation>
    <scope>NUCLEOTIDE SEQUENCE [LARGE SCALE GENOMIC DNA]</scope>
    <source>
        <strain evidence="6 7">Neff</strain>
    </source>
</reference>
<feature type="compositionally biased region" description="Basic and acidic residues" evidence="4">
    <location>
        <begin position="860"/>
        <end position="875"/>
    </location>
</feature>
<feature type="region of interest" description="Disordered" evidence="4">
    <location>
        <begin position="1152"/>
        <end position="1175"/>
    </location>
</feature>
<feature type="region of interest" description="Disordered" evidence="4">
    <location>
        <begin position="911"/>
        <end position="984"/>
    </location>
</feature>
<dbReference type="Pfam" id="PF07653">
    <property type="entry name" value="SH3_2"/>
    <property type="match status" value="1"/>
</dbReference>
<feature type="region of interest" description="Disordered" evidence="4">
    <location>
        <begin position="253"/>
        <end position="340"/>
    </location>
</feature>
<feature type="region of interest" description="Disordered" evidence="4">
    <location>
        <begin position="1"/>
        <end position="225"/>
    </location>
</feature>
<dbReference type="RefSeq" id="XP_004333184.1">
    <property type="nucleotide sequence ID" value="XM_004333136.1"/>
</dbReference>
<feature type="compositionally biased region" description="Basic residues" evidence="4">
    <location>
        <begin position="76"/>
        <end position="86"/>
    </location>
</feature>
<dbReference type="SUPFAM" id="SSF50044">
    <property type="entry name" value="SH3-domain"/>
    <property type="match status" value="1"/>
</dbReference>
<feature type="domain" description="SH3" evidence="5">
    <location>
        <begin position="359"/>
        <end position="421"/>
    </location>
</feature>
<dbReference type="VEuPathDB" id="AmoebaDB:ACA1_388510"/>
<feature type="compositionally biased region" description="Basic residues" evidence="4">
    <location>
        <begin position="262"/>
        <end position="271"/>
    </location>
</feature>
<evidence type="ECO:0000313" key="7">
    <source>
        <dbReference type="Proteomes" id="UP000011083"/>
    </source>
</evidence>
<evidence type="ECO:0000256" key="3">
    <source>
        <dbReference type="SAM" id="Coils"/>
    </source>
</evidence>
<dbReference type="InterPro" id="IPR001452">
    <property type="entry name" value="SH3_domain"/>
</dbReference>
<evidence type="ECO:0000259" key="5">
    <source>
        <dbReference type="PROSITE" id="PS50002"/>
    </source>
</evidence>
<keyword evidence="1 2" id="KW-0728">SH3 domain</keyword>
<dbReference type="SMART" id="SM00326">
    <property type="entry name" value="SH3"/>
    <property type="match status" value="1"/>
</dbReference>
<feature type="region of interest" description="Disordered" evidence="4">
    <location>
        <begin position="829"/>
        <end position="883"/>
    </location>
</feature>
<feature type="compositionally biased region" description="Basic and acidic residues" evidence="4">
    <location>
        <begin position="952"/>
        <end position="967"/>
    </location>
</feature>
<feature type="compositionally biased region" description="Basic and acidic residues" evidence="4">
    <location>
        <begin position="1"/>
        <end position="12"/>
    </location>
</feature>
<feature type="compositionally biased region" description="Low complexity" evidence="4">
    <location>
        <begin position="1313"/>
        <end position="1323"/>
    </location>
</feature>
<dbReference type="Gene3D" id="2.30.30.40">
    <property type="entry name" value="SH3 Domains"/>
    <property type="match status" value="1"/>
</dbReference>
<feature type="compositionally biased region" description="Basic and acidic residues" evidence="4">
    <location>
        <begin position="62"/>
        <end position="75"/>
    </location>
</feature>
<feature type="compositionally biased region" description="Low complexity" evidence="4">
    <location>
        <begin position="331"/>
        <end position="340"/>
    </location>
</feature>
<gene>
    <name evidence="6" type="ORF">ACA1_388510</name>
</gene>
<dbReference type="STRING" id="1257118.L8GG73"/>
<feature type="region of interest" description="Disordered" evidence="4">
    <location>
        <begin position="1218"/>
        <end position="1341"/>
    </location>
</feature>
<feature type="compositionally biased region" description="Low complexity" evidence="4">
    <location>
        <begin position="1282"/>
        <end position="1299"/>
    </location>
</feature>
<organism evidence="6 7">
    <name type="scientific">Acanthamoeba castellanii (strain ATCC 30010 / Neff)</name>
    <dbReference type="NCBI Taxonomy" id="1257118"/>
    <lineage>
        <taxon>Eukaryota</taxon>
        <taxon>Amoebozoa</taxon>
        <taxon>Discosea</taxon>
        <taxon>Longamoebia</taxon>
        <taxon>Centramoebida</taxon>
        <taxon>Acanthamoebidae</taxon>
        <taxon>Acanthamoeba</taxon>
    </lineage>
</organism>
<sequence length="1341" mass="141908">MMGDHRYKHDDEVGSTSEDVDFTDSEETTPRGESKSGGLSLKRGASLFTGASRQAKSPAKGSSEDEKGAQTEKERKKDRKTLKKEKKATASAGAEGCDQAGGHGGAALNNLKIGFSKTIMTVRKRKKKRSNLDLDASESDEALTMPKAATLAQPLSHSSPGREPGTPAPPTATVPFRSATLRPPKKSHFHSRTMPELPTPPDAPTLPTTANNKESGAEAEAGGGGCEGYAAGSMGAVGPHSGSLIISRSESMRHNHIEEAHPRRKSTRRRHSTTDIMASGDGQPTTTGPAEEQQERPDNEVKSESQSDTRGHDAIEGENECEATKPKSENESAAATGSEAAALTVSSGDIPTRHHLNVREWCEYLALFDFVGEAEHELSFRKGQRVLVAGGDEEPIMGWLRARVSGRSGYVPAQFVEKAPQSLTFSRDALARLGKMLPLNHQRHEIERIRDALNAEEASTSGGGDAPSASATRVCEVCGGGGKRPRLPRSKTEEGMNEEGLNPSEDRVQFLEAITTTLRRMGRLGGKPADLTVAEAKMVLYAQVHRGPTGIVVVKSEENPAQLKHPMTQDEVRAFKRRLIRQIIPNGSAAAAAVDPPPRGAESSAADEAMICFLEEKCHLHKRRRLAMEAELAKAQAAVGELRATLERERGDCQRSGQSLLDALVLLEQDLWAAEKAREDRKDDLFEFVRRARARIEEAEPVADPGVGVGVGAVESASSLPQPPNAGAFDTASLRSRRGTDASVVRTLFRPQSQAAQPLRVPAAVASIAANAVNAGAAAADDRPYLRMLEERRRVRRDRELEMMDELIRALQVRWNDERRGMERELAEERQRRAEAEDRAERVQREADEERRMAAGRTWESARRERQERKAREARLAAQGGQESLAADSHFIKIVAMALYNMRYEKDSKELQLPPPLSLGGKAGKKDKASSGSGIFVTGADGRPSLIPLLRSHRDSCNSNNDGDRTDSGGNGGNGGSSVPASPTTVVTVNPLMAIPGVGTPVGGSSSASGASTPVSPLVRRETENSMLTRRRDTAYASTSLPLSSITLLQSPHHHQPLLGAGYSSGSGSALASPSFLEARRYDSLLPAPRRRSTFSTLAPPSLATPLPAAAPGLAILSASSSAALLAATTASPRRGPFMSNISSTLHTLPTTTTDDFLSGGGGGGPGSGALSARQQAGLSLTPDVAAIGTVSAAVVTGSPASARRTSFITQLRLPSLLPSSSPSSSNNNSLPSPSSSSSAAPLQSPSSSTSAASALAAELRDLRESGDASNGDGDGGRRSRAGSTSTNASGATTTGEAEVPQSLPVIAVTFPSSSSTASSSISEGEGDEQLWVPDSRLPVG</sequence>
<keyword evidence="7" id="KW-1185">Reference proteome</keyword>
<dbReference type="PROSITE" id="PS50002">
    <property type="entry name" value="SH3"/>
    <property type="match status" value="1"/>
</dbReference>
<name>L8GG73_ACACF</name>
<dbReference type="GeneID" id="14911575"/>
<evidence type="ECO:0000256" key="4">
    <source>
        <dbReference type="SAM" id="MobiDB-lite"/>
    </source>
</evidence>
<dbReference type="EMBL" id="KB008156">
    <property type="protein sequence ID" value="ELR11171.1"/>
    <property type="molecule type" value="Genomic_DNA"/>
</dbReference>
<feature type="region of interest" description="Disordered" evidence="4">
    <location>
        <begin position="477"/>
        <end position="501"/>
    </location>
</feature>
<dbReference type="InterPro" id="IPR036028">
    <property type="entry name" value="SH3-like_dom_sf"/>
</dbReference>
<proteinExistence type="predicted"/>
<protein>
    <submittedName>
        <fullName evidence="6">SH3 domain containing protein</fullName>
    </submittedName>
</protein>
<dbReference type="SMR" id="L8GG73"/>
<feature type="compositionally biased region" description="Basic and acidic residues" evidence="4">
    <location>
        <begin position="829"/>
        <end position="853"/>
    </location>
</feature>
<feature type="compositionally biased region" description="Gly residues" evidence="4">
    <location>
        <begin position="1159"/>
        <end position="1168"/>
    </location>
</feature>
<dbReference type="KEGG" id="acan:ACA1_388510"/>
<dbReference type="OrthoDB" id="10037838at2759"/>